<gene>
    <name evidence="5" type="primary">fmt</name>
    <name evidence="8" type="ORF">CHR60_05555</name>
</gene>
<reference evidence="8 9" key="1">
    <citation type="journal article" date="2017" name="Front. Microbiol.">
        <title>New Insights into the Diversity of the Genus Faecalibacterium.</title>
        <authorList>
            <person name="Benevides L."/>
            <person name="Burman S."/>
            <person name="Martin R."/>
            <person name="Robert V."/>
            <person name="Thomas M."/>
            <person name="Miquel S."/>
            <person name="Chain F."/>
            <person name="Sokol H."/>
            <person name="Bermudez-Humaran L.G."/>
            <person name="Morrison M."/>
            <person name="Langella P."/>
            <person name="Azevedo V.A."/>
            <person name="Chatel J.M."/>
            <person name="Soares S."/>
        </authorList>
    </citation>
    <scope>NUCLEOTIDE SEQUENCE [LARGE SCALE GENOMIC DNA]</scope>
    <source>
        <strain evidence="8 9">AHMP21</strain>
    </source>
</reference>
<name>A0A2A7B782_9FIRM</name>
<keyword evidence="3 5" id="KW-0808">Transferase</keyword>
<evidence type="ECO:0000259" key="6">
    <source>
        <dbReference type="Pfam" id="PF00551"/>
    </source>
</evidence>
<dbReference type="Pfam" id="PF02911">
    <property type="entry name" value="Formyl_trans_C"/>
    <property type="match status" value="1"/>
</dbReference>
<dbReference type="InterPro" id="IPR044135">
    <property type="entry name" value="Met-tRNA-FMT_C"/>
</dbReference>
<dbReference type="PANTHER" id="PTHR11138">
    <property type="entry name" value="METHIONYL-TRNA FORMYLTRANSFERASE"/>
    <property type="match status" value="1"/>
</dbReference>
<dbReference type="InterPro" id="IPR002376">
    <property type="entry name" value="Formyl_transf_N"/>
</dbReference>
<dbReference type="HAMAP" id="MF_00182">
    <property type="entry name" value="Formyl_trans"/>
    <property type="match status" value="1"/>
</dbReference>
<dbReference type="Proteomes" id="UP000220904">
    <property type="component" value="Unassembled WGS sequence"/>
</dbReference>
<dbReference type="CDD" id="cd08704">
    <property type="entry name" value="Met_tRNA_FMT_C"/>
    <property type="match status" value="1"/>
</dbReference>
<feature type="binding site" evidence="5">
    <location>
        <begin position="109"/>
        <end position="112"/>
    </location>
    <ligand>
        <name>(6S)-5,6,7,8-tetrahydrofolate</name>
        <dbReference type="ChEBI" id="CHEBI:57453"/>
    </ligand>
</feature>
<accession>A0A2A7B782</accession>
<dbReference type="InterPro" id="IPR005794">
    <property type="entry name" value="Fmt"/>
</dbReference>
<dbReference type="Gene3D" id="3.40.50.12230">
    <property type="match status" value="1"/>
</dbReference>
<dbReference type="PANTHER" id="PTHR11138:SF5">
    <property type="entry name" value="METHIONYL-TRNA FORMYLTRANSFERASE, MITOCHONDRIAL"/>
    <property type="match status" value="1"/>
</dbReference>
<dbReference type="RefSeq" id="WP_097792105.1">
    <property type="nucleotide sequence ID" value="NZ_NOUV01000011.1"/>
</dbReference>
<comment type="catalytic activity">
    <reaction evidence="5">
        <text>L-methionyl-tRNA(fMet) + (6R)-10-formyltetrahydrofolate = N-formyl-L-methionyl-tRNA(fMet) + (6S)-5,6,7,8-tetrahydrofolate + H(+)</text>
        <dbReference type="Rhea" id="RHEA:24380"/>
        <dbReference type="Rhea" id="RHEA-COMP:9952"/>
        <dbReference type="Rhea" id="RHEA-COMP:9953"/>
        <dbReference type="ChEBI" id="CHEBI:15378"/>
        <dbReference type="ChEBI" id="CHEBI:57453"/>
        <dbReference type="ChEBI" id="CHEBI:78530"/>
        <dbReference type="ChEBI" id="CHEBI:78844"/>
        <dbReference type="ChEBI" id="CHEBI:195366"/>
        <dbReference type="EC" id="2.1.2.9"/>
    </reaction>
</comment>
<dbReference type="GO" id="GO:0004479">
    <property type="term" value="F:methionyl-tRNA formyltransferase activity"/>
    <property type="evidence" value="ECO:0007669"/>
    <property type="project" value="UniProtKB-UniRule"/>
</dbReference>
<dbReference type="InterPro" id="IPR005793">
    <property type="entry name" value="Formyl_trans_C"/>
</dbReference>
<dbReference type="OrthoDB" id="9802815at2"/>
<comment type="function">
    <text evidence="5">Attaches a formyl group to the free amino group of methionyl-tRNA(fMet). The formyl group appears to play a dual role in the initiator identity of N-formylmethionyl-tRNA by promoting its recognition by IF2 and preventing the misappropriation of this tRNA by the elongation apparatus.</text>
</comment>
<dbReference type="InterPro" id="IPR011034">
    <property type="entry name" value="Formyl_transferase-like_C_sf"/>
</dbReference>
<evidence type="ECO:0000256" key="2">
    <source>
        <dbReference type="ARBA" id="ARBA00012261"/>
    </source>
</evidence>
<dbReference type="AlphaFoldDB" id="A0A2A7B782"/>
<dbReference type="EMBL" id="NOUV01000011">
    <property type="protein sequence ID" value="PDX87215.1"/>
    <property type="molecule type" value="Genomic_DNA"/>
</dbReference>
<dbReference type="NCBIfam" id="TIGR00460">
    <property type="entry name" value="fmt"/>
    <property type="match status" value="1"/>
</dbReference>
<dbReference type="InterPro" id="IPR001555">
    <property type="entry name" value="GART_AS"/>
</dbReference>
<organism evidence="8 9">
    <name type="scientific">Faecalibacterium prausnitzii</name>
    <dbReference type="NCBI Taxonomy" id="853"/>
    <lineage>
        <taxon>Bacteria</taxon>
        <taxon>Bacillati</taxon>
        <taxon>Bacillota</taxon>
        <taxon>Clostridia</taxon>
        <taxon>Eubacteriales</taxon>
        <taxon>Oscillospiraceae</taxon>
        <taxon>Faecalibacterium</taxon>
    </lineage>
</organism>
<feature type="domain" description="Formyl transferase N-terminal" evidence="6">
    <location>
        <begin position="1"/>
        <end position="179"/>
    </location>
</feature>
<evidence type="ECO:0000256" key="1">
    <source>
        <dbReference type="ARBA" id="ARBA00010699"/>
    </source>
</evidence>
<protein>
    <recommendedName>
        <fullName evidence="2 5">Methionyl-tRNA formyltransferase</fullName>
        <ecNumber evidence="2 5">2.1.2.9</ecNumber>
    </recommendedName>
</protein>
<evidence type="ECO:0000259" key="7">
    <source>
        <dbReference type="Pfam" id="PF02911"/>
    </source>
</evidence>
<proteinExistence type="inferred from homology"/>
<dbReference type="CDD" id="cd08646">
    <property type="entry name" value="FMT_core_Met-tRNA-FMT_N"/>
    <property type="match status" value="1"/>
</dbReference>
<dbReference type="EC" id="2.1.2.9" evidence="2 5"/>
<dbReference type="PROSITE" id="PS00373">
    <property type="entry name" value="GART"/>
    <property type="match status" value="1"/>
</dbReference>
<dbReference type="GO" id="GO:0005829">
    <property type="term" value="C:cytosol"/>
    <property type="evidence" value="ECO:0007669"/>
    <property type="project" value="TreeGrafter"/>
</dbReference>
<evidence type="ECO:0000256" key="3">
    <source>
        <dbReference type="ARBA" id="ARBA00022679"/>
    </source>
</evidence>
<evidence type="ECO:0000313" key="8">
    <source>
        <dbReference type="EMBL" id="PDX87215.1"/>
    </source>
</evidence>
<comment type="caution">
    <text evidence="8">The sequence shown here is derived from an EMBL/GenBank/DDBJ whole genome shotgun (WGS) entry which is preliminary data.</text>
</comment>
<dbReference type="InterPro" id="IPR036477">
    <property type="entry name" value="Formyl_transf_N_sf"/>
</dbReference>
<feature type="domain" description="Formyl transferase C-terminal" evidence="7">
    <location>
        <begin position="204"/>
        <end position="298"/>
    </location>
</feature>
<sequence>MRILFMGTPDIAAECLKALYAAGHDICGVYTRRDKPVGRKQVLTAPPVKEVALEHGTPVFQPRTLRDGGEDANIQALAPELIVVVAYGCILPASVLQAPRYGCINLHVSLLPKYRGSAPVQWAVLNGDTETGVSIMQMDEGLDTGDVLVCEKMAIGPEETSGELFDRVTAVGARVLCETIPQIAAGTLRPQPQDHAHATLAPMLDKELAEFRLTDSAAHIHDWVRGMNPWPMAWFTTSGGKKVKVTECRTVPSHGEAPGTVLATRPLTVACAEGAIQLLHVVPEGKKPMDGTSFAAGLRLKAGDCL</sequence>
<dbReference type="InterPro" id="IPR041711">
    <property type="entry name" value="Met-tRNA-FMT_N"/>
</dbReference>
<dbReference type="SUPFAM" id="SSF50486">
    <property type="entry name" value="FMT C-terminal domain-like"/>
    <property type="match status" value="1"/>
</dbReference>
<evidence type="ECO:0000313" key="9">
    <source>
        <dbReference type="Proteomes" id="UP000220904"/>
    </source>
</evidence>
<dbReference type="Pfam" id="PF00551">
    <property type="entry name" value="Formyl_trans_N"/>
    <property type="match status" value="1"/>
</dbReference>
<dbReference type="FunFam" id="3.40.50.12230:FF:000001">
    <property type="entry name" value="Methionyl-tRNA formyltransferase"/>
    <property type="match status" value="1"/>
</dbReference>
<evidence type="ECO:0000256" key="4">
    <source>
        <dbReference type="ARBA" id="ARBA00022917"/>
    </source>
</evidence>
<evidence type="ECO:0000256" key="5">
    <source>
        <dbReference type="HAMAP-Rule" id="MF_00182"/>
    </source>
</evidence>
<dbReference type="SUPFAM" id="SSF53328">
    <property type="entry name" value="Formyltransferase"/>
    <property type="match status" value="1"/>
</dbReference>
<comment type="similarity">
    <text evidence="1 5">Belongs to the Fmt family.</text>
</comment>
<keyword evidence="4 5" id="KW-0648">Protein biosynthesis</keyword>